<dbReference type="PANTHER" id="PTHR10682:SF10">
    <property type="entry name" value="POLYNUCLEOTIDE ADENYLYLTRANSFERASE"/>
    <property type="match status" value="1"/>
</dbReference>
<dbReference type="GO" id="GO:0003723">
    <property type="term" value="F:RNA binding"/>
    <property type="evidence" value="ECO:0007669"/>
    <property type="project" value="UniProtKB-KW"/>
</dbReference>
<dbReference type="FunFam" id="3.30.70.590:FF:000003">
    <property type="entry name" value="Poly(A) polymerase"/>
    <property type="match status" value="1"/>
</dbReference>
<dbReference type="InParanoid" id="L0PE98"/>
<evidence type="ECO:0000256" key="5">
    <source>
        <dbReference type="ARBA" id="ARBA00022664"/>
    </source>
</evidence>
<comment type="cofactor">
    <cofactor evidence="15">
        <name>Mg(2+)</name>
        <dbReference type="ChEBI" id="CHEBI:18420"/>
    </cofactor>
    <text evidence="15">Binds 2 magnesium ions. Also active with manganese.</text>
</comment>
<comment type="cofactor">
    <cofactor evidence="1">
        <name>Mn(2+)</name>
        <dbReference type="ChEBI" id="CHEBI:29035"/>
    </cofactor>
</comment>
<evidence type="ECO:0000256" key="9">
    <source>
        <dbReference type="ARBA" id="ARBA00022840"/>
    </source>
</evidence>
<dbReference type="Proteomes" id="UP000010422">
    <property type="component" value="Unassembled WGS sequence"/>
</dbReference>
<feature type="binding site" evidence="14">
    <location>
        <position position="270"/>
    </location>
    <ligand>
        <name>ATP</name>
        <dbReference type="ChEBI" id="CHEBI:30616"/>
    </ligand>
</feature>
<dbReference type="InterPro" id="IPR011068">
    <property type="entry name" value="NuclTrfase_I-like_C"/>
</dbReference>
<feature type="binding site" evidence="15">
    <location>
        <position position="155"/>
    </location>
    <ligand>
        <name>Mg(2+)</name>
        <dbReference type="ChEBI" id="CHEBI:18420"/>
        <label>1</label>
        <note>catalytic</note>
    </ligand>
</feature>
<feature type="binding site" evidence="14">
    <location>
        <begin position="155"/>
        <end position="157"/>
    </location>
    <ligand>
        <name>ATP</name>
        <dbReference type="ChEBI" id="CHEBI:30616"/>
    </ligand>
</feature>
<evidence type="ECO:0000256" key="17">
    <source>
        <dbReference type="SAM" id="Phobius"/>
    </source>
</evidence>
<dbReference type="GO" id="GO:0046872">
    <property type="term" value="F:metal ion binding"/>
    <property type="evidence" value="ECO:0007669"/>
    <property type="project" value="UniProtKB-KW"/>
</dbReference>
<keyword evidence="10 15" id="KW-0460">Magnesium</keyword>
<keyword evidence="7 15" id="KW-0479">Metal-binding</keyword>
<evidence type="ECO:0000256" key="16">
    <source>
        <dbReference type="SAM" id="MobiDB-lite"/>
    </source>
</evidence>
<feature type="transmembrane region" description="Helical" evidence="17">
    <location>
        <begin position="24"/>
        <end position="44"/>
    </location>
</feature>
<evidence type="ECO:0000256" key="3">
    <source>
        <dbReference type="ARBA" id="ARBA00010912"/>
    </source>
</evidence>
<dbReference type="Gene3D" id="3.30.460.10">
    <property type="entry name" value="Beta Polymerase, domain 2"/>
    <property type="match status" value="1"/>
</dbReference>
<evidence type="ECO:0000256" key="4">
    <source>
        <dbReference type="ARBA" id="ARBA00012388"/>
    </source>
</evidence>
<evidence type="ECO:0000256" key="12">
    <source>
        <dbReference type="ARBA" id="ARBA00023211"/>
    </source>
</evidence>
<keyword evidence="12" id="KW-0464">Manganese</keyword>
<dbReference type="GO" id="GO:0031123">
    <property type="term" value="P:RNA 3'-end processing"/>
    <property type="evidence" value="ECO:0007669"/>
    <property type="project" value="InterPro"/>
</dbReference>
<dbReference type="SUPFAM" id="SSF55003">
    <property type="entry name" value="PAP/Archaeal CCA-adding enzyme, C-terminal domain"/>
    <property type="match status" value="1"/>
</dbReference>
<dbReference type="Pfam" id="PF04928">
    <property type="entry name" value="PAP_central"/>
    <property type="match status" value="1"/>
</dbReference>
<dbReference type="SUPFAM" id="SSF81631">
    <property type="entry name" value="PAP/OAS1 substrate-binding domain"/>
    <property type="match status" value="1"/>
</dbReference>
<feature type="binding site" evidence="15">
    <location>
        <position position="155"/>
    </location>
    <ligand>
        <name>Mg(2+)</name>
        <dbReference type="ChEBI" id="CHEBI:18420"/>
        <label>2</label>
        <note>catalytic</note>
    </ligand>
</feature>
<dbReference type="FunFam" id="1.10.1410.10:FF:000001">
    <property type="entry name" value="Putative poly(A) polymerase gamma"/>
    <property type="match status" value="1"/>
</dbReference>
<feature type="compositionally biased region" description="Basic and acidic residues" evidence="16">
    <location>
        <begin position="612"/>
        <end position="630"/>
    </location>
</feature>
<feature type="domain" description="Poly(A) polymerase central" evidence="19">
    <location>
        <begin position="262"/>
        <end position="406"/>
    </location>
</feature>
<evidence type="ECO:0000256" key="15">
    <source>
        <dbReference type="PIRSR" id="PIRSR018425-2"/>
    </source>
</evidence>
<evidence type="ECO:0000259" key="18">
    <source>
        <dbReference type="Pfam" id="PF04926"/>
    </source>
</evidence>
<feature type="compositionally biased region" description="Basic residues" evidence="16">
    <location>
        <begin position="602"/>
        <end position="611"/>
    </location>
</feature>
<evidence type="ECO:0000259" key="20">
    <source>
        <dbReference type="Pfam" id="PF20750"/>
    </source>
</evidence>
<dbReference type="InterPro" id="IPR014492">
    <property type="entry name" value="PolyA_polymerase"/>
</dbReference>
<dbReference type="GO" id="GO:0005634">
    <property type="term" value="C:nucleus"/>
    <property type="evidence" value="ECO:0007669"/>
    <property type="project" value="UniProtKB-SubCell"/>
</dbReference>
<sequence>RCLGTTPKNSVFYIVKKWRKIQSIIGSNYLYGYIFLVFSFLKFFNGKKRLKMAGLPLNERQWGVTPPVSMAGPTEHEIAVNAALIDELKLRKNFESPEESDKRAKVLGELQKITLEFVQKVSLDKHMTESMARDAGGKIFTYGSYRLGVYSPGSDIDTLMVVPRHVTRENFFTDFEQILRNRPEVTGITAVPDAYVPIIKFKFSGIPIDLIFARLALAQVPMDLTLEDNNLLKNVEERCVLSLNGTRVTDEILRLVPNPTIFKHALRAIKLWAQQRAIYSNVMGFPGGVAWAMLVARICQLYPNAVSAVVIAKFFRILSQWKWPQPVLLKPIEDGPLQVRVWNPKIYKGDQAHRMPIITPAYPSMCSTHNITESTQKVIINEMNRAGDIADKILNGTLPWSTLFAKHTFFHQYKYYLVIVAASKSAEMQLKWSGLVESKVRQLVLRLEYVDEIKLAHPFNKSTDSLHYCKTEEEANGVAHGELVSTRMENINMQQTIKEMESTSNMDMKNSQSDMILVYVTTWYIGLEVDKKNGSKKLDISWPSQEFYEMCRKWDKYNIESMNVVIKYIRKLDNFPICKELTFFSFDLPDSVFTQGEQRPVRSLKKTKKRKLQPDEKKENIAESPDKAVKMDSTVSIRA</sequence>
<keyword evidence="17" id="KW-1133">Transmembrane helix</keyword>
<comment type="caution">
    <text evidence="21">The sequence shown here is derived from an EMBL/GenBank/DDBJ whole genome shotgun (WGS) entry which is preliminary data.</text>
</comment>
<evidence type="ECO:0000256" key="10">
    <source>
        <dbReference type="ARBA" id="ARBA00022842"/>
    </source>
</evidence>
<dbReference type="VEuPathDB" id="FungiDB:PNEJI1_000357"/>
<dbReference type="Pfam" id="PF04926">
    <property type="entry name" value="PAP_RNA-bind"/>
    <property type="match status" value="1"/>
</dbReference>
<evidence type="ECO:0000313" key="22">
    <source>
        <dbReference type="Proteomes" id="UP000010422"/>
    </source>
</evidence>
<evidence type="ECO:0000256" key="8">
    <source>
        <dbReference type="ARBA" id="ARBA00022741"/>
    </source>
</evidence>
<dbReference type="PANTHER" id="PTHR10682">
    <property type="entry name" value="POLY A POLYMERASE"/>
    <property type="match status" value="1"/>
</dbReference>
<feature type="binding site" evidence="14">
    <location>
        <position position="279"/>
    </location>
    <ligand>
        <name>ATP</name>
        <dbReference type="ChEBI" id="CHEBI:30616"/>
    </ligand>
</feature>
<gene>
    <name evidence="21" type="ORF">PNEJI1_000357</name>
</gene>
<comment type="similarity">
    <text evidence="3">Belongs to the poly(A) polymerase family.</text>
</comment>
<keyword evidence="5" id="KW-0507">mRNA processing</keyword>
<dbReference type="FunCoup" id="L0PE98">
    <property type="interactions" value="562"/>
</dbReference>
<keyword evidence="17" id="KW-0812">Transmembrane</keyword>
<dbReference type="FunFam" id="3.30.460.10:FF:000002">
    <property type="entry name" value="Poly(A) polymerase alpha, putative"/>
    <property type="match status" value="1"/>
</dbReference>
<dbReference type="SUPFAM" id="SSF81301">
    <property type="entry name" value="Nucleotidyltransferase"/>
    <property type="match status" value="1"/>
</dbReference>
<dbReference type="Gene3D" id="3.30.70.590">
    <property type="entry name" value="Poly(A) polymerase predicted RNA binding domain"/>
    <property type="match status" value="1"/>
</dbReference>
<keyword evidence="9 14" id="KW-0067">ATP-binding</keyword>
<feature type="domain" description="Poly(A) polymerase nucleotidyltransferase" evidence="20">
    <location>
        <begin position="63"/>
        <end position="256"/>
    </location>
</feature>
<dbReference type="Gene3D" id="1.10.1410.10">
    <property type="match status" value="1"/>
</dbReference>
<evidence type="ECO:0000259" key="19">
    <source>
        <dbReference type="Pfam" id="PF04928"/>
    </source>
</evidence>
<dbReference type="GO" id="GO:0005524">
    <property type="term" value="F:ATP binding"/>
    <property type="evidence" value="ECO:0007669"/>
    <property type="project" value="UniProtKB-KW"/>
</dbReference>
<evidence type="ECO:0000256" key="14">
    <source>
        <dbReference type="PIRSR" id="PIRSR018425-1"/>
    </source>
</evidence>
<feature type="region of interest" description="Disordered" evidence="16">
    <location>
        <begin position="599"/>
        <end position="639"/>
    </location>
</feature>
<evidence type="ECO:0000256" key="11">
    <source>
        <dbReference type="ARBA" id="ARBA00022884"/>
    </source>
</evidence>
<evidence type="ECO:0000256" key="6">
    <source>
        <dbReference type="ARBA" id="ARBA00022679"/>
    </source>
</evidence>
<dbReference type="InterPro" id="IPR007010">
    <property type="entry name" value="PolA_pol_RNA-bd_dom"/>
</dbReference>
<evidence type="ECO:0000256" key="7">
    <source>
        <dbReference type="ARBA" id="ARBA00022723"/>
    </source>
</evidence>
<dbReference type="EC" id="2.7.7.19" evidence="4"/>
<feature type="binding site" evidence="15">
    <location>
        <position position="157"/>
    </location>
    <ligand>
        <name>Mg(2+)</name>
        <dbReference type="ChEBI" id="CHEBI:18420"/>
        <label>1</label>
        <note>catalytic</note>
    </ligand>
</feature>
<feature type="domain" description="Poly(A) polymerase RNA-binding" evidence="18">
    <location>
        <begin position="408"/>
        <end position="601"/>
    </location>
</feature>
<dbReference type="EMBL" id="CAKM01000262">
    <property type="protein sequence ID" value="CCJ30698.1"/>
    <property type="molecule type" value="Genomic_DNA"/>
</dbReference>
<dbReference type="GO" id="GO:0006397">
    <property type="term" value="P:mRNA processing"/>
    <property type="evidence" value="ECO:0007669"/>
    <property type="project" value="UniProtKB-KW"/>
</dbReference>
<keyword evidence="6" id="KW-0808">Transferase</keyword>
<evidence type="ECO:0000313" key="21">
    <source>
        <dbReference type="EMBL" id="CCJ30698.1"/>
    </source>
</evidence>
<dbReference type="AlphaFoldDB" id="L0PE98"/>
<feature type="binding site" evidence="15">
    <location>
        <position position="209"/>
    </location>
    <ligand>
        <name>Mg(2+)</name>
        <dbReference type="ChEBI" id="CHEBI:18420"/>
        <label>2</label>
        <note>catalytic</note>
    </ligand>
</feature>
<dbReference type="PIRSF" id="PIRSF018425">
    <property type="entry name" value="PolyA_polymerase"/>
    <property type="match status" value="1"/>
</dbReference>
<dbReference type="InterPro" id="IPR048840">
    <property type="entry name" value="PolA_pol_NTPase"/>
</dbReference>
<feature type="binding site" evidence="14">
    <location>
        <begin position="288"/>
        <end position="289"/>
    </location>
    <ligand>
        <name>ATP</name>
        <dbReference type="ChEBI" id="CHEBI:30616"/>
    </ligand>
</feature>
<reference evidence="21 22" key="1">
    <citation type="journal article" date="2012" name="MBio">
        <title>De novo assembly of the Pneumocystis jirovecii genome from a single bronchoalveolar lavage fluid specimen from a patient.</title>
        <authorList>
            <person name="Cisse O.H."/>
            <person name="Pagni M."/>
            <person name="Hauser P.M."/>
        </authorList>
    </citation>
    <scope>NUCLEOTIDE SEQUENCE [LARGE SCALE GENOMIC DNA]</scope>
    <source>
        <strain evidence="21 22">SE8</strain>
    </source>
</reference>
<evidence type="ECO:0000256" key="13">
    <source>
        <dbReference type="ARBA" id="ARBA00023242"/>
    </source>
</evidence>
<dbReference type="Pfam" id="PF20750">
    <property type="entry name" value="PAP_NTPase"/>
    <property type="match status" value="1"/>
</dbReference>
<dbReference type="STRING" id="1209962.L0PE98"/>
<feature type="non-terminal residue" evidence="21">
    <location>
        <position position="1"/>
    </location>
</feature>
<keyword evidence="17" id="KW-0472">Membrane</keyword>
<feature type="binding site" evidence="14">
    <location>
        <position position="209"/>
    </location>
    <ligand>
        <name>ATP</name>
        <dbReference type="ChEBI" id="CHEBI:30616"/>
    </ligand>
</feature>
<keyword evidence="11" id="KW-0694">RNA-binding</keyword>
<dbReference type="InterPro" id="IPR043519">
    <property type="entry name" value="NT_sf"/>
</dbReference>
<dbReference type="InterPro" id="IPR007012">
    <property type="entry name" value="PolA_pol_cen_dom"/>
</dbReference>
<proteinExistence type="inferred from homology"/>
<keyword evidence="13" id="KW-0539">Nucleus</keyword>
<feature type="binding site" evidence="15">
    <location>
        <position position="157"/>
    </location>
    <ligand>
        <name>Mg(2+)</name>
        <dbReference type="ChEBI" id="CHEBI:18420"/>
        <label>2</label>
        <note>catalytic</note>
    </ligand>
</feature>
<protein>
    <recommendedName>
        <fullName evidence="4">polynucleotide adenylyltransferase</fullName>
        <ecNumber evidence="4">2.7.7.19</ecNumber>
    </recommendedName>
</protein>
<dbReference type="CDD" id="cd05402">
    <property type="entry name" value="NT_PAP_TUTase"/>
    <property type="match status" value="1"/>
</dbReference>
<keyword evidence="8 14" id="KW-0547">Nucleotide-binding</keyword>
<organism evidence="22">
    <name type="scientific">Pneumocystis jirovecii</name>
    <name type="common">Human pneumocystis pneumonia agent</name>
    <dbReference type="NCBI Taxonomy" id="42068"/>
    <lineage>
        <taxon>Eukaryota</taxon>
        <taxon>Fungi</taxon>
        <taxon>Dikarya</taxon>
        <taxon>Ascomycota</taxon>
        <taxon>Taphrinomycotina</taxon>
        <taxon>Pneumocystomycetes</taxon>
        <taxon>Pneumocystaceae</taxon>
        <taxon>Pneumocystis</taxon>
    </lineage>
</organism>
<evidence type="ECO:0000256" key="1">
    <source>
        <dbReference type="ARBA" id="ARBA00001936"/>
    </source>
</evidence>
<name>L0PE98_PNEJI</name>
<evidence type="ECO:0000256" key="2">
    <source>
        <dbReference type="ARBA" id="ARBA00004123"/>
    </source>
</evidence>
<accession>L0PE98</accession>
<dbReference type="GO" id="GO:1990817">
    <property type="term" value="F:poly(A) RNA polymerase activity"/>
    <property type="evidence" value="ECO:0007669"/>
    <property type="project" value="UniProtKB-EC"/>
</dbReference>
<comment type="subcellular location">
    <subcellularLocation>
        <location evidence="2">Nucleus</location>
    </subcellularLocation>
</comment>